<organism evidence="2 3">
    <name type="scientific">Rhizobium rhizogenes</name>
    <name type="common">Agrobacterium rhizogenes</name>
    <dbReference type="NCBI Taxonomy" id="359"/>
    <lineage>
        <taxon>Bacteria</taxon>
        <taxon>Pseudomonadati</taxon>
        <taxon>Pseudomonadota</taxon>
        <taxon>Alphaproteobacteria</taxon>
        <taxon>Hyphomicrobiales</taxon>
        <taxon>Rhizobiaceae</taxon>
        <taxon>Rhizobium/Agrobacterium group</taxon>
        <taxon>Rhizobium</taxon>
    </lineage>
</organism>
<protein>
    <submittedName>
        <fullName evidence="2">Peptidase, S41 family protein</fullName>
    </submittedName>
</protein>
<sequence length="387" mass="42861">MATQDVDRLDAQRTLPASRRGGIVAGIYEAIRSCFAHWEALASFDFEAEFKAYVEDAFKAPDRLGFDLATMRFIAKLRNGHTAFSDEWLWQEHGAPIGLDVTHDEAGWCVTKSAYGDIALGTRIVRIGDRPIDEVASRLLPFVPGSSIREQRTRLFSKPLLFPPSFEIVMDDGSKKKIDRGRELPDGGTATTGRWLVDGERYLLTIPSFAQPHFEADAIGLLQSLTNTIHLVIDVRGNSGGNTPDKLVAALMPDRYRFWTYVTPVTNALARAQGKPPSLLAHEAEWRQPIEGAFKGPLTILIDRRTVSAAEDFVLPFKDNKRAEIVGETTGGSSGQPYMRDLGDGMRLWVSTKRQMFPNGAPFEGLGIEPDTYRNWTPGADFTTSSA</sequence>
<accession>A0AA92C750</accession>
<dbReference type="InterPro" id="IPR005151">
    <property type="entry name" value="Tail-specific_protease"/>
</dbReference>
<gene>
    <name evidence="2" type="ORF">DC430_05745</name>
</gene>
<reference evidence="2 3" key="1">
    <citation type="submission" date="2018-04" db="EMBL/GenBank/DDBJ databases">
        <authorList>
            <person name="Hagen T."/>
        </authorList>
    </citation>
    <scope>NUCLEOTIDE SEQUENCE [LARGE SCALE GENOMIC DNA]</scope>
    <source>
        <strain evidence="2 3">TPD7009</strain>
    </source>
</reference>
<dbReference type="Gene3D" id="3.90.226.10">
    <property type="entry name" value="2-enoyl-CoA Hydratase, Chain A, domain 1"/>
    <property type="match status" value="1"/>
</dbReference>
<dbReference type="AlphaFoldDB" id="A0AA92C750"/>
<dbReference type="Pfam" id="PF03572">
    <property type="entry name" value="Peptidase_S41"/>
    <property type="match status" value="1"/>
</dbReference>
<dbReference type="GO" id="GO:0006508">
    <property type="term" value="P:proteolysis"/>
    <property type="evidence" value="ECO:0007669"/>
    <property type="project" value="InterPro"/>
</dbReference>
<dbReference type="PANTHER" id="PTHR32060:SF22">
    <property type="entry name" value="CARBOXYL-TERMINAL-PROCESSING PEPTIDASE 3, CHLOROPLASTIC"/>
    <property type="match status" value="1"/>
</dbReference>
<dbReference type="InterPro" id="IPR029045">
    <property type="entry name" value="ClpP/crotonase-like_dom_sf"/>
</dbReference>
<feature type="domain" description="Tail specific protease" evidence="1">
    <location>
        <begin position="177"/>
        <end position="375"/>
    </location>
</feature>
<dbReference type="SMART" id="SM00245">
    <property type="entry name" value="TSPc"/>
    <property type="match status" value="1"/>
</dbReference>
<dbReference type="Proteomes" id="UP000244335">
    <property type="component" value="Unassembled WGS sequence"/>
</dbReference>
<dbReference type="CDD" id="cd06567">
    <property type="entry name" value="Peptidase_S41"/>
    <property type="match status" value="1"/>
</dbReference>
<comment type="caution">
    <text evidence="2">The sequence shown here is derived from an EMBL/GenBank/DDBJ whole genome shotgun (WGS) entry which is preliminary data.</text>
</comment>
<evidence type="ECO:0000313" key="3">
    <source>
        <dbReference type="Proteomes" id="UP000244335"/>
    </source>
</evidence>
<dbReference type="GO" id="GO:0004175">
    <property type="term" value="F:endopeptidase activity"/>
    <property type="evidence" value="ECO:0007669"/>
    <property type="project" value="TreeGrafter"/>
</dbReference>
<dbReference type="EMBL" id="QDFR01000001">
    <property type="protein sequence ID" value="PVE57223.1"/>
    <property type="molecule type" value="Genomic_DNA"/>
</dbReference>
<proteinExistence type="predicted"/>
<name>A0AA92C750_RHIRH</name>
<evidence type="ECO:0000259" key="1">
    <source>
        <dbReference type="SMART" id="SM00245"/>
    </source>
</evidence>
<dbReference type="RefSeq" id="WP_116491906.1">
    <property type="nucleotide sequence ID" value="NZ_QDFR01000001.1"/>
</dbReference>
<evidence type="ECO:0000313" key="2">
    <source>
        <dbReference type="EMBL" id="PVE57223.1"/>
    </source>
</evidence>
<dbReference type="PANTHER" id="PTHR32060">
    <property type="entry name" value="TAIL-SPECIFIC PROTEASE"/>
    <property type="match status" value="1"/>
</dbReference>
<dbReference type="SUPFAM" id="SSF52096">
    <property type="entry name" value="ClpP/crotonase"/>
    <property type="match status" value="1"/>
</dbReference>
<dbReference type="GO" id="GO:0008236">
    <property type="term" value="F:serine-type peptidase activity"/>
    <property type="evidence" value="ECO:0007669"/>
    <property type="project" value="InterPro"/>
</dbReference>